<protein>
    <submittedName>
        <fullName evidence="2">EcsC family protein</fullName>
    </submittedName>
</protein>
<evidence type="ECO:0000313" key="3">
    <source>
        <dbReference type="Proteomes" id="UP000475532"/>
    </source>
</evidence>
<dbReference type="InterPro" id="IPR024787">
    <property type="entry name" value="EcsC"/>
</dbReference>
<accession>A0A6L9Q9L8</accession>
<dbReference type="Pfam" id="PF12787">
    <property type="entry name" value="EcsC"/>
    <property type="match status" value="1"/>
</dbReference>
<evidence type="ECO:0000313" key="2">
    <source>
        <dbReference type="EMBL" id="NEA22209.1"/>
    </source>
</evidence>
<comment type="caution">
    <text evidence="2">The sequence shown here is derived from an EMBL/GenBank/DDBJ whole genome shotgun (WGS) entry which is preliminary data.</text>
</comment>
<evidence type="ECO:0000256" key="1">
    <source>
        <dbReference type="SAM" id="MobiDB-lite"/>
    </source>
</evidence>
<dbReference type="AlphaFoldDB" id="A0A6L9Q9L8"/>
<feature type="region of interest" description="Disordered" evidence="1">
    <location>
        <begin position="1"/>
        <end position="47"/>
    </location>
</feature>
<proteinExistence type="predicted"/>
<dbReference type="EMBL" id="JAAGLI010000179">
    <property type="protein sequence ID" value="NEA22209.1"/>
    <property type="molecule type" value="Genomic_DNA"/>
</dbReference>
<dbReference type="Proteomes" id="UP000475532">
    <property type="component" value="Unassembled WGS sequence"/>
</dbReference>
<reference evidence="2 3" key="1">
    <citation type="submission" date="2020-01" db="EMBL/GenBank/DDBJ databases">
        <title>Insect and environment-associated Actinomycetes.</title>
        <authorList>
            <person name="Currrie C."/>
            <person name="Chevrette M."/>
            <person name="Carlson C."/>
            <person name="Stubbendieck R."/>
            <person name="Wendt-Pienkowski E."/>
        </authorList>
    </citation>
    <scope>NUCLEOTIDE SEQUENCE [LARGE SCALE GENOMIC DNA]</scope>
    <source>
        <strain evidence="2 3">SID10258</strain>
    </source>
</reference>
<dbReference type="RefSeq" id="WP_163053771.1">
    <property type="nucleotide sequence ID" value="NZ_JAAGLI010000179.1"/>
</dbReference>
<feature type="compositionally biased region" description="Basic and acidic residues" evidence="1">
    <location>
        <begin position="15"/>
        <end position="30"/>
    </location>
</feature>
<name>A0A6L9Q9L8_9ACTN</name>
<sequence length="369" mass="39109">MHDPSDALDFFDPDLNGHSDTTDSPVRDDPASDSDDDSATASAVPEMSPYEARAWTALEAHWQRKADRRKLMPAKARAAVEAAGSKTKVVLGRAGNAVKEATPESVKAVGERAADAVLAPVVEGAIRLVDLANDWAVELTDPQKVIDFHRSRDRDVSSLEDLRGLDLAELDEVVRNVVLKWRSLGAAEGAALGALALVPVAGGAAAITADIVVMQVLTTAIATRVCYAYGFDATDPELQHVVGRMVARSFGEQIPKASTARSANLAAAAAKGRTKWSQKLRDDHKLLAALEKLMKQWNGASHIPVGKVAKGIPVVSIVTSAGTNAWVMGDVAKQARLYAQTLFLAGKYDLPLPARLATLADGLDDDGPA</sequence>
<organism evidence="2 3">
    <name type="scientific">Actinomadura bangladeshensis</name>
    <dbReference type="NCBI Taxonomy" id="453573"/>
    <lineage>
        <taxon>Bacteria</taxon>
        <taxon>Bacillati</taxon>
        <taxon>Actinomycetota</taxon>
        <taxon>Actinomycetes</taxon>
        <taxon>Streptosporangiales</taxon>
        <taxon>Thermomonosporaceae</taxon>
        <taxon>Actinomadura</taxon>
    </lineage>
</organism>
<gene>
    <name evidence="2" type="ORF">G3I70_06870</name>
</gene>